<name>A0ABW4FNX0_9PSEU</name>
<comment type="caution">
    <text evidence="7">The sequence shown here is derived from an EMBL/GenBank/DDBJ whole genome shotgun (WGS) entry which is preliminary data.</text>
</comment>
<evidence type="ECO:0000256" key="4">
    <source>
        <dbReference type="ARBA" id="ARBA00023136"/>
    </source>
</evidence>
<dbReference type="Pfam" id="PF07690">
    <property type="entry name" value="MFS_1"/>
    <property type="match status" value="1"/>
</dbReference>
<evidence type="ECO:0000256" key="1">
    <source>
        <dbReference type="ARBA" id="ARBA00004651"/>
    </source>
</evidence>
<dbReference type="InterPro" id="IPR011701">
    <property type="entry name" value="MFS"/>
</dbReference>
<feature type="transmembrane region" description="Helical" evidence="5">
    <location>
        <begin position="335"/>
        <end position="353"/>
    </location>
</feature>
<keyword evidence="3 5" id="KW-1133">Transmembrane helix</keyword>
<dbReference type="InterPro" id="IPR020846">
    <property type="entry name" value="MFS_dom"/>
</dbReference>
<feature type="transmembrane region" description="Helical" evidence="5">
    <location>
        <begin position="81"/>
        <end position="108"/>
    </location>
</feature>
<dbReference type="Gene3D" id="1.20.1720.10">
    <property type="entry name" value="Multidrug resistance protein D"/>
    <property type="match status" value="1"/>
</dbReference>
<dbReference type="SUPFAM" id="SSF103473">
    <property type="entry name" value="MFS general substrate transporter"/>
    <property type="match status" value="1"/>
</dbReference>
<dbReference type="EMBL" id="JBHUCP010000018">
    <property type="protein sequence ID" value="MFD1532285.1"/>
    <property type="molecule type" value="Genomic_DNA"/>
</dbReference>
<feature type="transmembrane region" description="Helical" evidence="5">
    <location>
        <begin position="12"/>
        <end position="37"/>
    </location>
</feature>
<evidence type="ECO:0000256" key="2">
    <source>
        <dbReference type="ARBA" id="ARBA00022692"/>
    </source>
</evidence>
<proteinExistence type="predicted"/>
<dbReference type="CDD" id="cd17321">
    <property type="entry name" value="MFS_MMR_MDR_like"/>
    <property type="match status" value="1"/>
</dbReference>
<feature type="transmembrane region" description="Helical" evidence="5">
    <location>
        <begin position="232"/>
        <end position="249"/>
    </location>
</feature>
<feature type="transmembrane region" description="Helical" evidence="5">
    <location>
        <begin position="359"/>
        <end position="385"/>
    </location>
</feature>
<keyword evidence="2 5" id="KW-0812">Transmembrane</keyword>
<feature type="transmembrane region" description="Helical" evidence="5">
    <location>
        <begin position="269"/>
        <end position="294"/>
    </location>
</feature>
<protein>
    <submittedName>
        <fullName evidence="7">MFS transporter</fullName>
    </submittedName>
</protein>
<gene>
    <name evidence="7" type="ORF">ACFSCY_22910</name>
</gene>
<evidence type="ECO:0000259" key="6">
    <source>
        <dbReference type="PROSITE" id="PS50850"/>
    </source>
</evidence>
<dbReference type="PROSITE" id="PS50850">
    <property type="entry name" value="MFS"/>
    <property type="match status" value="1"/>
</dbReference>
<feature type="domain" description="Major facilitator superfamily (MFS) profile" evidence="6">
    <location>
        <begin position="15"/>
        <end position="454"/>
    </location>
</feature>
<dbReference type="PANTHER" id="PTHR42718">
    <property type="entry name" value="MAJOR FACILITATOR SUPERFAMILY MULTIDRUG TRANSPORTER MFSC"/>
    <property type="match status" value="1"/>
</dbReference>
<evidence type="ECO:0000313" key="7">
    <source>
        <dbReference type="EMBL" id="MFD1532285.1"/>
    </source>
</evidence>
<dbReference type="InterPro" id="IPR036259">
    <property type="entry name" value="MFS_trans_sf"/>
</dbReference>
<keyword evidence="4 5" id="KW-0472">Membrane</keyword>
<dbReference type="Proteomes" id="UP001597145">
    <property type="component" value="Unassembled WGS sequence"/>
</dbReference>
<feature type="transmembrane region" description="Helical" evidence="5">
    <location>
        <begin position="300"/>
        <end position="323"/>
    </location>
</feature>
<feature type="transmembrane region" description="Helical" evidence="5">
    <location>
        <begin position="140"/>
        <end position="162"/>
    </location>
</feature>
<organism evidence="7 8">
    <name type="scientific">Pseudonocardia aurantiaca</name>
    <dbReference type="NCBI Taxonomy" id="75290"/>
    <lineage>
        <taxon>Bacteria</taxon>
        <taxon>Bacillati</taxon>
        <taxon>Actinomycetota</taxon>
        <taxon>Actinomycetes</taxon>
        <taxon>Pseudonocardiales</taxon>
        <taxon>Pseudonocardiaceae</taxon>
        <taxon>Pseudonocardia</taxon>
    </lineage>
</organism>
<evidence type="ECO:0000313" key="8">
    <source>
        <dbReference type="Proteomes" id="UP001597145"/>
    </source>
</evidence>
<evidence type="ECO:0000256" key="3">
    <source>
        <dbReference type="ARBA" id="ARBA00022989"/>
    </source>
</evidence>
<feature type="transmembrane region" description="Helical" evidence="5">
    <location>
        <begin position="200"/>
        <end position="220"/>
    </location>
</feature>
<dbReference type="RefSeq" id="WP_343986910.1">
    <property type="nucleotide sequence ID" value="NZ_BAAAJG010000027.1"/>
</dbReference>
<keyword evidence="8" id="KW-1185">Reference proteome</keyword>
<reference evidence="8" key="1">
    <citation type="journal article" date="2019" name="Int. J. Syst. Evol. Microbiol.">
        <title>The Global Catalogue of Microorganisms (GCM) 10K type strain sequencing project: providing services to taxonomists for standard genome sequencing and annotation.</title>
        <authorList>
            <consortium name="The Broad Institute Genomics Platform"/>
            <consortium name="The Broad Institute Genome Sequencing Center for Infectious Disease"/>
            <person name="Wu L."/>
            <person name="Ma J."/>
        </authorList>
    </citation>
    <scope>NUCLEOTIDE SEQUENCE [LARGE SCALE GENOMIC DNA]</scope>
    <source>
        <strain evidence="8">JCM 12165</strain>
    </source>
</reference>
<comment type="subcellular location">
    <subcellularLocation>
        <location evidence="1">Cell membrane</location>
        <topology evidence="1">Multi-pass membrane protein</topology>
    </subcellularLocation>
</comment>
<dbReference type="PRINTS" id="PR01036">
    <property type="entry name" value="TCRTETB"/>
</dbReference>
<sequence>MAASDQPGVSVGLAPLLAVCCGYFMVILDVTIVNVAAPAIGRDLAASLTDLQWVVDGYTVAFAGFLLLGGALGDRWGHRRVFCLGVASFTVASLGCVVAGDVITLTAFRLVEGGGAALLVPGSLALLQQVYLTPTARARAFGLWGAIAGVAATAGPLVGGVLTTTVGWRWVFVINLPVGLLCLVLTMATVGPSPRDRGRIIDPLGQAAVVVTVAALITALNEVGRQGIRGPAVIGGVLVAAVAAGVLVLRERFGPNPPLPRTMVGSRPLTGGTAIGFLFNFGFYGMIFAASVYFQQHLNLSAALAGLALLPAMAVTMVASALSGRLSDRFEHRRLMFIGLLTACVGLAIWAVAGDAPSYAVLVVAMLACGFGTSFTLTGATSTVMDAAPTGYAGTASATLNTARQTGSAAGVAISGSLIAAAGLTTGVSTFMAVGAAGYLLGAVLTLLCVPHTRGNGPSL</sequence>
<feature type="transmembrane region" description="Helical" evidence="5">
    <location>
        <begin position="57"/>
        <end position="74"/>
    </location>
</feature>
<dbReference type="Gene3D" id="1.20.1250.20">
    <property type="entry name" value="MFS general substrate transporter like domains"/>
    <property type="match status" value="1"/>
</dbReference>
<evidence type="ECO:0000256" key="5">
    <source>
        <dbReference type="SAM" id="Phobius"/>
    </source>
</evidence>
<feature type="transmembrane region" description="Helical" evidence="5">
    <location>
        <begin position="168"/>
        <end position="188"/>
    </location>
</feature>
<feature type="transmembrane region" description="Helical" evidence="5">
    <location>
        <begin position="430"/>
        <end position="450"/>
    </location>
</feature>
<dbReference type="PANTHER" id="PTHR42718:SF40">
    <property type="entry name" value="METHYLENOMYCIN A RESISTANCE PROTEIN"/>
    <property type="match status" value="1"/>
</dbReference>
<accession>A0ABW4FNX0</accession>